<name>E8Z6Y9_KARVE</name>
<evidence type="ECO:0000313" key="1">
    <source>
        <dbReference type="EMBL" id="ACU45219.1"/>
    </source>
</evidence>
<feature type="non-terminal residue" evidence="1">
    <location>
        <position position="1"/>
    </location>
</feature>
<dbReference type="AlphaFoldDB" id="E8Z6Y9"/>
<sequence>LLGGAAPQDRPLQRQELIDAIEMVKGELQLVSDRDVAAKSDFLQAIETVQQDLTQQIEPLVGRVFENLWRDRFGITLRQELVREFEHEHTIARRDRERVDERIHELEDRMQLRSSNDLSRLSDSIRRDLSDINQRVGRLEFGHVNEGESATTRGRLASLGDRLTMVEVTVGIVSATGPDSTGLAKKLTDIGDSLGDSSNKGMPAFADESTRSGIDVGSSLKLTKPFFFPEGDRDLAHALVDVRRDHHQWYNIIDPWCREFNGFNDRMSYIEATCQGLADTAIESRSAERDAASASKHNQVHSFFRVVKSSLGPESSVALGKIVEDVEDLRKRVDKLREYRQQSSGSTPKSAGVGSEGMAQLMAAVKKDQESESVLVATLLERIGSLVDRTVSVERKVMTAVENAPLSTSQADQTGIAENIDSLVFNAVQARCNAFTTRLDNLESVIPGLKEYSRRPRCISVVDFLGRDFDFKSAGAG</sequence>
<accession>E8Z6Y9</accession>
<proteinExistence type="evidence at transcript level"/>
<organism evidence="1">
    <name type="scientific">Karlodinium veneficum</name>
    <name type="common">Dinoflagellate</name>
    <name type="synonym">Karlodinium micrum</name>
    <dbReference type="NCBI Taxonomy" id="407301"/>
    <lineage>
        <taxon>Eukaryota</taxon>
        <taxon>Sar</taxon>
        <taxon>Alveolata</taxon>
        <taxon>Dinophyceae</taxon>
        <taxon>Gymnodiniales</taxon>
        <taxon>Kareniaceae</taxon>
        <taxon>Karlodinium</taxon>
    </lineage>
</organism>
<protein>
    <submittedName>
        <fullName evidence="1">Uncharacterized protein</fullName>
    </submittedName>
</protein>
<reference evidence="1" key="2">
    <citation type="book" date="2010" name="PROCEEDINGS OF 13TH INTERNATIONAL CONFERENCE ON HARMFUL ALGAE" publisher="International Society For The Study of Harmful Algae" city="Hong Kong, China">
        <title>Dinoflagellate meta-transcriptomics enabled by spliced leader.</title>
        <editorList>
            <person name="Unknown A."/>
        </editorList>
        <authorList>
            <person name="Lin S."/>
            <person name="Zhang H."/>
        </authorList>
    </citation>
    <scope>NUCLEOTIDE SEQUENCE</scope>
    <source>
        <strain evidence="1">CCMP1975</strain>
    </source>
</reference>
<dbReference type="EMBL" id="FJ600204">
    <property type="protein sequence ID" value="ACU45219.1"/>
    <property type="molecule type" value="mRNA"/>
</dbReference>
<reference evidence="1" key="1">
    <citation type="submission" date="2008-12" db="EMBL/GenBank/DDBJ databases">
        <authorList>
            <person name="Zhang H."/>
            <person name="Lin S."/>
        </authorList>
    </citation>
    <scope>NUCLEOTIDE SEQUENCE</scope>
    <source>
        <strain evidence="1">CCMP1975</strain>
    </source>
</reference>